<dbReference type="PROSITE" id="PS00061">
    <property type="entry name" value="ADH_SHORT"/>
    <property type="match status" value="1"/>
</dbReference>
<comment type="similarity">
    <text evidence="1">Belongs to the short-chain dehydrogenases/reductases (SDR) family.</text>
</comment>
<evidence type="ECO:0000256" key="3">
    <source>
        <dbReference type="SAM" id="MobiDB-lite"/>
    </source>
</evidence>
<proteinExistence type="inferred from homology"/>
<dbReference type="PRINTS" id="PR00081">
    <property type="entry name" value="GDHRDH"/>
</dbReference>
<keyword evidence="2" id="KW-0560">Oxidoreductase</keyword>
<dbReference type="Proteomes" id="UP000652430">
    <property type="component" value="Unassembled WGS sequence"/>
</dbReference>
<comment type="caution">
    <text evidence="4">The sequence shown here is derived from an EMBL/GenBank/DDBJ whole genome shotgun (WGS) entry which is preliminary data.</text>
</comment>
<dbReference type="EMBL" id="BNAQ01000011">
    <property type="protein sequence ID" value="GHH26020.1"/>
    <property type="molecule type" value="Genomic_DNA"/>
</dbReference>
<sequence length="246" mass="25206">MPVLNGKVAIVIGGTRGIGAAISRRLTADGASIGVTYLNRTDDAERLADELRSAGHQALMVQADVSNARALNDAIDQIVSHFGRLDILVSVAGTAIVGPLEAYADDAFDRSFALNVRAPFLAAKKAASLMSEGGRIVTIGSIVADRMPGAGGTLYAASKAALGGMTRGLARDLGQRGITANLVQPGPIDTERNPADGPNADANRSPLAIPRHGTPDEVASLVAYLTSAEAGFVTGATYNIDGGWSA</sequence>
<organism evidence="4 5">
    <name type="scientific">Sphingomonas glacialis</name>
    <dbReference type="NCBI Taxonomy" id="658225"/>
    <lineage>
        <taxon>Bacteria</taxon>
        <taxon>Pseudomonadati</taxon>
        <taxon>Pseudomonadota</taxon>
        <taxon>Alphaproteobacteria</taxon>
        <taxon>Sphingomonadales</taxon>
        <taxon>Sphingomonadaceae</taxon>
        <taxon>Sphingomonas</taxon>
    </lineage>
</organism>
<evidence type="ECO:0000313" key="5">
    <source>
        <dbReference type="Proteomes" id="UP000652430"/>
    </source>
</evidence>
<dbReference type="InterPro" id="IPR020904">
    <property type="entry name" value="Sc_DH/Rdtase_CS"/>
</dbReference>
<dbReference type="InterPro" id="IPR036291">
    <property type="entry name" value="NAD(P)-bd_dom_sf"/>
</dbReference>
<dbReference type="PANTHER" id="PTHR43639">
    <property type="entry name" value="OXIDOREDUCTASE, SHORT-CHAIN DEHYDROGENASE/REDUCTASE FAMILY (AFU_ORTHOLOGUE AFUA_5G02870)"/>
    <property type="match status" value="1"/>
</dbReference>
<keyword evidence="5" id="KW-1185">Reference proteome</keyword>
<dbReference type="PRINTS" id="PR00080">
    <property type="entry name" value="SDRFAMILY"/>
</dbReference>
<accession>A0ABQ3LXC9</accession>
<dbReference type="Gene3D" id="3.40.50.720">
    <property type="entry name" value="NAD(P)-binding Rossmann-like Domain"/>
    <property type="match status" value="1"/>
</dbReference>
<evidence type="ECO:0000313" key="4">
    <source>
        <dbReference type="EMBL" id="GHH26020.1"/>
    </source>
</evidence>
<protein>
    <submittedName>
        <fullName evidence="4">3-ketoacyl-ACP reductase</fullName>
    </submittedName>
</protein>
<reference evidence="5" key="1">
    <citation type="journal article" date="2019" name="Int. J. Syst. Evol. Microbiol.">
        <title>The Global Catalogue of Microorganisms (GCM) 10K type strain sequencing project: providing services to taxonomists for standard genome sequencing and annotation.</title>
        <authorList>
            <consortium name="The Broad Institute Genomics Platform"/>
            <consortium name="The Broad Institute Genome Sequencing Center for Infectious Disease"/>
            <person name="Wu L."/>
            <person name="Ma J."/>
        </authorList>
    </citation>
    <scope>NUCLEOTIDE SEQUENCE [LARGE SCALE GENOMIC DNA]</scope>
    <source>
        <strain evidence="5">CGMCC 1.8957</strain>
    </source>
</reference>
<dbReference type="RefSeq" id="WP_189677766.1">
    <property type="nucleotide sequence ID" value="NZ_BNAQ01000011.1"/>
</dbReference>
<evidence type="ECO:0000256" key="1">
    <source>
        <dbReference type="ARBA" id="ARBA00006484"/>
    </source>
</evidence>
<evidence type="ECO:0000256" key="2">
    <source>
        <dbReference type="ARBA" id="ARBA00023002"/>
    </source>
</evidence>
<gene>
    <name evidence="4" type="ORF">GCM10008023_40080</name>
</gene>
<dbReference type="SUPFAM" id="SSF51735">
    <property type="entry name" value="NAD(P)-binding Rossmann-fold domains"/>
    <property type="match status" value="1"/>
</dbReference>
<name>A0ABQ3LXC9_9SPHN</name>
<dbReference type="InterPro" id="IPR002347">
    <property type="entry name" value="SDR_fam"/>
</dbReference>
<dbReference type="Pfam" id="PF13561">
    <property type="entry name" value="adh_short_C2"/>
    <property type="match status" value="1"/>
</dbReference>
<feature type="region of interest" description="Disordered" evidence="3">
    <location>
        <begin position="183"/>
        <end position="210"/>
    </location>
</feature>
<dbReference type="PANTHER" id="PTHR43639:SF1">
    <property type="entry name" value="SHORT-CHAIN DEHYDROGENASE_REDUCTASE FAMILY PROTEIN"/>
    <property type="match status" value="1"/>
</dbReference>